<evidence type="ECO:0000313" key="2">
    <source>
        <dbReference type="EMBL" id="KAJ5367430.1"/>
    </source>
</evidence>
<gene>
    <name evidence="2" type="ORF">N7541_001371</name>
</gene>
<dbReference type="EMBL" id="JAPZBR010000001">
    <property type="protein sequence ID" value="KAJ5367430.1"/>
    <property type="molecule type" value="Genomic_DNA"/>
</dbReference>
<dbReference type="AlphaFoldDB" id="A0A9W9RW32"/>
<organism evidence="2 3">
    <name type="scientific">Penicillium brevicompactum</name>
    <dbReference type="NCBI Taxonomy" id="5074"/>
    <lineage>
        <taxon>Eukaryota</taxon>
        <taxon>Fungi</taxon>
        <taxon>Dikarya</taxon>
        <taxon>Ascomycota</taxon>
        <taxon>Pezizomycotina</taxon>
        <taxon>Eurotiomycetes</taxon>
        <taxon>Eurotiomycetidae</taxon>
        <taxon>Eurotiales</taxon>
        <taxon>Aspergillaceae</taxon>
        <taxon>Penicillium</taxon>
    </lineage>
</organism>
<sequence>MPANGDVSSFSKPACASGAAWDATDATMQTQQPTGPKPPPSTKSSLRTLCAGLLCFECCEECC</sequence>
<evidence type="ECO:0000313" key="3">
    <source>
        <dbReference type="Proteomes" id="UP001148299"/>
    </source>
</evidence>
<comment type="caution">
    <text evidence="2">The sequence shown here is derived from an EMBL/GenBank/DDBJ whole genome shotgun (WGS) entry which is preliminary data.</text>
</comment>
<evidence type="ECO:0000256" key="1">
    <source>
        <dbReference type="SAM" id="MobiDB-lite"/>
    </source>
</evidence>
<accession>A0A9W9RW32</accession>
<feature type="region of interest" description="Disordered" evidence="1">
    <location>
        <begin position="25"/>
        <end position="44"/>
    </location>
</feature>
<name>A0A9W9RW32_PENBR</name>
<reference evidence="2" key="2">
    <citation type="journal article" date="2023" name="IMA Fungus">
        <title>Comparative genomic study of the Penicillium genus elucidates a diverse pangenome and 15 lateral gene transfer events.</title>
        <authorList>
            <person name="Petersen C."/>
            <person name="Sorensen T."/>
            <person name="Nielsen M.R."/>
            <person name="Sondergaard T.E."/>
            <person name="Sorensen J.L."/>
            <person name="Fitzpatrick D.A."/>
            <person name="Frisvad J.C."/>
            <person name="Nielsen K.L."/>
        </authorList>
    </citation>
    <scope>NUCLEOTIDE SEQUENCE</scope>
    <source>
        <strain evidence="2">IBT 35675</strain>
    </source>
</reference>
<dbReference type="Proteomes" id="UP001148299">
    <property type="component" value="Unassembled WGS sequence"/>
</dbReference>
<proteinExistence type="predicted"/>
<protein>
    <submittedName>
        <fullName evidence="2">Uncharacterized protein</fullName>
    </submittedName>
</protein>
<keyword evidence="3" id="KW-1185">Reference proteome</keyword>
<reference evidence="2" key="1">
    <citation type="submission" date="2022-12" db="EMBL/GenBank/DDBJ databases">
        <authorList>
            <person name="Petersen C."/>
        </authorList>
    </citation>
    <scope>NUCLEOTIDE SEQUENCE</scope>
    <source>
        <strain evidence="2">IBT 35675</strain>
    </source>
</reference>